<dbReference type="EMBL" id="CP013480">
    <property type="protein sequence ID" value="ALS60075.1"/>
    <property type="molecule type" value="Genomic_DNA"/>
</dbReference>
<dbReference type="RefSeq" id="WP_058376994.1">
    <property type="nucleotide sequence ID" value="NZ_CP013480.3"/>
</dbReference>
<keyword evidence="2" id="KW-1185">Reference proteome</keyword>
<protein>
    <submittedName>
        <fullName evidence="1">Uncharacterized protein</fullName>
    </submittedName>
</protein>
<organism evidence="1 2">
    <name type="scientific">Pandoraea norimbergensis</name>
    <dbReference type="NCBI Taxonomy" id="93219"/>
    <lineage>
        <taxon>Bacteria</taxon>
        <taxon>Pseudomonadati</taxon>
        <taxon>Pseudomonadota</taxon>
        <taxon>Betaproteobacteria</taxon>
        <taxon>Burkholderiales</taxon>
        <taxon>Burkholderiaceae</taxon>
        <taxon>Pandoraea</taxon>
    </lineage>
</organism>
<evidence type="ECO:0000313" key="1">
    <source>
        <dbReference type="EMBL" id="ALS60075.1"/>
    </source>
</evidence>
<sequence length="61" mass="6945">MSFVSWSLIALVAIAISAARVNQLHRKATRLAASAHIDRVLRYRRSHRRTPCSRIQFKDAA</sequence>
<accession>A0ABN4JGJ7</accession>
<dbReference type="Proteomes" id="UP000060277">
    <property type="component" value="Chromosome"/>
</dbReference>
<name>A0ABN4JGJ7_9BURK</name>
<proteinExistence type="predicted"/>
<evidence type="ECO:0000313" key="2">
    <source>
        <dbReference type="Proteomes" id="UP000060277"/>
    </source>
</evidence>
<reference evidence="2" key="1">
    <citation type="submission" date="2015-12" db="EMBL/GenBank/DDBJ databases">
        <title>Complete genome sequence of Pandoraea norimbergensis DSM 11628.</title>
        <authorList>
            <person name="Ee R."/>
            <person name="Lim Y.-L."/>
            <person name="Yong D."/>
            <person name="Yin W.-F."/>
            <person name="Chan K.-G."/>
        </authorList>
    </citation>
    <scope>NUCLEOTIDE SEQUENCE [LARGE SCALE GENOMIC DNA]</scope>
    <source>
        <strain evidence="2">DSM 11628</strain>
    </source>
</reference>
<gene>
    <name evidence="1" type="ORF">AT302_10185</name>
</gene>